<dbReference type="AlphaFoldDB" id="A0A5P1EJX1"/>
<evidence type="ECO:0000313" key="2">
    <source>
        <dbReference type="Proteomes" id="UP000243459"/>
    </source>
</evidence>
<evidence type="ECO:0000313" key="1">
    <source>
        <dbReference type="EMBL" id="ONK66285.1"/>
    </source>
</evidence>
<protein>
    <submittedName>
        <fullName evidence="1">Uncharacterized protein</fullName>
    </submittedName>
</protein>
<dbReference type="SUPFAM" id="SSF52058">
    <property type="entry name" value="L domain-like"/>
    <property type="match status" value="1"/>
</dbReference>
<gene>
    <name evidence="1" type="ORF">A4U43_C06F6120</name>
</gene>
<keyword evidence="2" id="KW-1185">Reference proteome</keyword>
<accession>A0A5P1EJX1</accession>
<reference evidence="2" key="1">
    <citation type="journal article" date="2017" name="Nat. Commun.">
        <title>The asparagus genome sheds light on the origin and evolution of a young Y chromosome.</title>
        <authorList>
            <person name="Harkess A."/>
            <person name="Zhou J."/>
            <person name="Xu C."/>
            <person name="Bowers J.E."/>
            <person name="Van der Hulst R."/>
            <person name="Ayyampalayam S."/>
            <person name="Mercati F."/>
            <person name="Riccardi P."/>
            <person name="McKain M.R."/>
            <person name="Kakrana A."/>
            <person name="Tang H."/>
            <person name="Ray J."/>
            <person name="Groenendijk J."/>
            <person name="Arikit S."/>
            <person name="Mathioni S.M."/>
            <person name="Nakano M."/>
            <person name="Shan H."/>
            <person name="Telgmann-Rauber A."/>
            <person name="Kanno A."/>
            <person name="Yue Z."/>
            <person name="Chen H."/>
            <person name="Li W."/>
            <person name="Chen Y."/>
            <person name="Xu X."/>
            <person name="Zhang Y."/>
            <person name="Luo S."/>
            <person name="Chen H."/>
            <person name="Gao J."/>
            <person name="Mao Z."/>
            <person name="Pires J.C."/>
            <person name="Luo M."/>
            <person name="Kudrna D."/>
            <person name="Wing R.A."/>
            <person name="Meyers B.C."/>
            <person name="Yi K."/>
            <person name="Kong H."/>
            <person name="Lavrijsen P."/>
            <person name="Sunseri F."/>
            <person name="Falavigna A."/>
            <person name="Ye Y."/>
            <person name="Leebens-Mack J.H."/>
            <person name="Chen G."/>
        </authorList>
    </citation>
    <scope>NUCLEOTIDE SEQUENCE [LARGE SCALE GENOMIC DNA]</scope>
    <source>
        <strain evidence="2">cv. DH0086</strain>
    </source>
</reference>
<proteinExistence type="predicted"/>
<dbReference type="EMBL" id="CM007386">
    <property type="protein sequence ID" value="ONK66285.1"/>
    <property type="molecule type" value="Genomic_DNA"/>
</dbReference>
<sequence>MKTTIFDENNPFLLHIEPLRKHTSVKVLRIEDCSYLEAAPTESWSFQNKAFLNSSSWIILQSCCLLASFQNKAFLNSSSWIILQSCCLLASKLSSLMHVRLTRAYELQSLPQLPSLSSLMHVRLTRAYELQSLPQLPSSLRMLWISNCNEMLKERCQENNGADWFLM</sequence>
<dbReference type="Proteomes" id="UP000243459">
    <property type="component" value="Chromosome 6"/>
</dbReference>
<dbReference type="Gramene" id="ONK66285">
    <property type="protein sequence ID" value="ONK66285"/>
    <property type="gene ID" value="A4U43_C06F6120"/>
</dbReference>
<organism evidence="1 2">
    <name type="scientific">Asparagus officinalis</name>
    <name type="common">Garden asparagus</name>
    <dbReference type="NCBI Taxonomy" id="4686"/>
    <lineage>
        <taxon>Eukaryota</taxon>
        <taxon>Viridiplantae</taxon>
        <taxon>Streptophyta</taxon>
        <taxon>Embryophyta</taxon>
        <taxon>Tracheophyta</taxon>
        <taxon>Spermatophyta</taxon>
        <taxon>Magnoliopsida</taxon>
        <taxon>Liliopsida</taxon>
        <taxon>Asparagales</taxon>
        <taxon>Asparagaceae</taxon>
        <taxon>Asparagoideae</taxon>
        <taxon>Asparagus</taxon>
    </lineage>
</organism>
<name>A0A5P1EJX1_ASPOF</name>